<dbReference type="CDD" id="cd22157">
    <property type="entry name" value="F-box_AtFBW1-like"/>
    <property type="match status" value="1"/>
</dbReference>
<dbReference type="AlphaFoldDB" id="A0AAD8M2V7"/>
<protein>
    <recommendedName>
        <fullName evidence="2">F-box domain-containing protein</fullName>
    </recommendedName>
</protein>
<organism evidence="3 4">
    <name type="scientific">Heracleum sosnowskyi</name>
    <dbReference type="NCBI Taxonomy" id="360622"/>
    <lineage>
        <taxon>Eukaryota</taxon>
        <taxon>Viridiplantae</taxon>
        <taxon>Streptophyta</taxon>
        <taxon>Embryophyta</taxon>
        <taxon>Tracheophyta</taxon>
        <taxon>Spermatophyta</taxon>
        <taxon>Magnoliopsida</taxon>
        <taxon>eudicotyledons</taxon>
        <taxon>Gunneridae</taxon>
        <taxon>Pentapetalae</taxon>
        <taxon>asterids</taxon>
        <taxon>campanulids</taxon>
        <taxon>Apiales</taxon>
        <taxon>Apiaceae</taxon>
        <taxon>Apioideae</taxon>
        <taxon>apioid superclade</taxon>
        <taxon>Tordylieae</taxon>
        <taxon>Tordyliinae</taxon>
        <taxon>Heracleum</taxon>
    </lineage>
</organism>
<dbReference type="InterPro" id="IPR036047">
    <property type="entry name" value="F-box-like_dom_sf"/>
</dbReference>
<dbReference type="SUPFAM" id="SSF81383">
    <property type="entry name" value="F-box domain"/>
    <property type="match status" value="1"/>
</dbReference>
<dbReference type="NCBIfam" id="TIGR01640">
    <property type="entry name" value="F_box_assoc_1"/>
    <property type="match status" value="1"/>
</dbReference>
<reference evidence="3" key="2">
    <citation type="submission" date="2023-05" db="EMBL/GenBank/DDBJ databases">
        <authorList>
            <person name="Schelkunov M.I."/>
        </authorList>
    </citation>
    <scope>NUCLEOTIDE SEQUENCE</scope>
    <source>
        <strain evidence="3">Hsosn_3</strain>
        <tissue evidence="3">Leaf</tissue>
    </source>
</reference>
<evidence type="ECO:0000313" key="4">
    <source>
        <dbReference type="Proteomes" id="UP001237642"/>
    </source>
</evidence>
<proteinExistence type="predicted"/>
<evidence type="ECO:0000256" key="1">
    <source>
        <dbReference type="SAM" id="MobiDB-lite"/>
    </source>
</evidence>
<sequence>MESSESLSSSRKRPNGSGSRSLPEELIREILSWACVPSLTRCKSVCKLWLSIISEPEFLEAHRINSQKNLPSVLMITSRIDGVEEEVEGRHYGRRAATIVYPNSPEYLVELPVMPPFDNVNFVSSCNGIVCVVDNFNADEDCRGDIYLFNPLNWMAKKLPPCIVYENQCRLFSDFDVVFGFDWLSCDFKVLKIAYQQINGKLVKLLAVQLYSFDSNLWREIKVGIELPDLQFYPACPILRSGPVVDGILYLEAANTIITFSLHTELFGLIPYPSFMHTRKSSVLDFEGSVAVVLESVAEGALDKKEVSLWTVESVSDEVFWNKIFTFDAGSEEIDWVFVYCGADKFVGNTSYGTVLYDYRKKETKHIRLPSQSFLVDGSNKSWHLFNCEDLMSGYKIDKKARKIKFTENKENYVNIPVNNEVLYLQLSFKDESNLPPSSSSSVLKKKDKNQSNIDNGVLFRTPLSNISNSKREVQNVWHGNEKMKPKQVFRETTRNLFQEDSQDENKYLHDDQIEESIIQGASLSDDGLSDDSYGL</sequence>
<dbReference type="InterPro" id="IPR001810">
    <property type="entry name" value="F-box_dom"/>
</dbReference>
<gene>
    <name evidence="3" type="ORF">POM88_043170</name>
</gene>
<dbReference type="InterPro" id="IPR050796">
    <property type="entry name" value="SCF_F-box_component"/>
</dbReference>
<dbReference type="Pfam" id="PF08268">
    <property type="entry name" value="FBA_3"/>
    <property type="match status" value="1"/>
</dbReference>
<dbReference type="SMART" id="SM00256">
    <property type="entry name" value="FBOX"/>
    <property type="match status" value="1"/>
</dbReference>
<feature type="region of interest" description="Disordered" evidence="1">
    <location>
        <begin position="1"/>
        <end position="21"/>
    </location>
</feature>
<keyword evidence="4" id="KW-1185">Reference proteome</keyword>
<dbReference type="PANTHER" id="PTHR31672">
    <property type="entry name" value="BNACNNG10540D PROTEIN"/>
    <property type="match status" value="1"/>
</dbReference>
<comment type="caution">
    <text evidence="3">The sequence shown here is derived from an EMBL/GenBank/DDBJ whole genome shotgun (WGS) entry which is preliminary data.</text>
</comment>
<dbReference type="Gene3D" id="1.20.1280.50">
    <property type="match status" value="1"/>
</dbReference>
<dbReference type="InterPro" id="IPR017451">
    <property type="entry name" value="F-box-assoc_interact_dom"/>
</dbReference>
<name>A0AAD8M2V7_9APIA</name>
<dbReference type="Proteomes" id="UP001237642">
    <property type="component" value="Unassembled WGS sequence"/>
</dbReference>
<feature type="domain" description="F-box" evidence="2">
    <location>
        <begin position="22"/>
        <end position="62"/>
    </location>
</feature>
<evidence type="ECO:0000313" key="3">
    <source>
        <dbReference type="EMBL" id="KAK1358696.1"/>
    </source>
</evidence>
<dbReference type="PANTHER" id="PTHR31672:SF13">
    <property type="entry name" value="F-BOX PROTEIN CPR30-LIKE"/>
    <property type="match status" value="1"/>
</dbReference>
<dbReference type="EMBL" id="JAUIZM010000010">
    <property type="protein sequence ID" value="KAK1358696.1"/>
    <property type="molecule type" value="Genomic_DNA"/>
</dbReference>
<accession>A0AAD8M2V7</accession>
<evidence type="ECO:0000259" key="2">
    <source>
        <dbReference type="SMART" id="SM00256"/>
    </source>
</evidence>
<reference evidence="3" key="1">
    <citation type="submission" date="2023-02" db="EMBL/GenBank/DDBJ databases">
        <title>Genome of toxic invasive species Heracleum sosnowskyi carries increased number of genes despite the absence of recent whole-genome duplications.</title>
        <authorList>
            <person name="Schelkunov M."/>
            <person name="Shtratnikova V."/>
            <person name="Makarenko M."/>
            <person name="Klepikova A."/>
            <person name="Omelchenko D."/>
            <person name="Novikova G."/>
            <person name="Obukhova E."/>
            <person name="Bogdanov V."/>
            <person name="Penin A."/>
            <person name="Logacheva M."/>
        </authorList>
    </citation>
    <scope>NUCLEOTIDE SEQUENCE</scope>
    <source>
        <strain evidence="3">Hsosn_3</strain>
        <tissue evidence="3">Leaf</tissue>
    </source>
</reference>
<dbReference type="Pfam" id="PF00646">
    <property type="entry name" value="F-box"/>
    <property type="match status" value="1"/>
</dbReference>
<dbReference type="InterPro" id="IPR013187">
    <property type="entry name" value="F-box-assoc_dom_typ3"/>
</dbReference>